<feature type="domain" description="Helix-turn-helix" evidence="1">
    <location>
        <begin position="17"/>
        <end position="64"/>
    </location>
</feature>
<proteinExistence type="predicted"/>
<gene>
    <name evidence="2" type="ordered locus">Amet_0840</name>
</gene>
<accession>A6TLJ7</accession>
<dbReference type="Proteomes" id="UP000001572">
    <property type="component" value="Chromosome"/>
</dbReference>
<keyword evidence="3" id="KW-1185">Reference proteome</keyword>
<name>A6TLJ7_ALKMQ</name>
<dbReference type="KEGG" id="amt:Amet_0840"/>
<dbReference type="RefSeq" id="WP_012062108.1">
    <property type="nucleotide sequence ID" value="NC_009633.1"/>
</dbReference>
<evidence type="ECO:0000259" key="1">
    <source>
        <dbReference type="Pfam" id="PF12728"/>
    </source>
</evidence>
<dbReference type="HOGENOM" id="CLU_187555_0_0_9"/>
<dbReference type="EMBL" id="CP000724">
    <property type="protein sequence ID" value="ABR47065.1"/>
    <property type="molecule type" value="Genomic_DNA"/>
</dbReference>
<organism evidence="2 3">
    <name type="scientific">Alkaliphilus metalliredigens (strain QYMF)</name>
    <dbReference type="NCBI Taxonomy" id="293826"/>
    <lineage>
        <taxon>Bacteria</taxon>
        <taxon>Bacillati</taxon>
        <taxon>Bacillota</taxon>
        <taxon>Clostridia</taxon>
        <taxon>Peptostreptococcales</taxon>
        <taxon>Natronincolaceae</taxon>
        <taxon>Alkaliphilus</taxon>
    </lineage>
</organism>
<dbReference type="eggNOG" id="ENOG5033AWG">
    <property type="taxonomic scope" value="Bacteria"/>
</dbReference>
<dbReference type="AlphaFoldDB" id="A6TLJ7"/>
<evidence type="ECO:0000313" key="3">
    <source>
        <dbReference type="Proteomes" id="UP000001572"/>
    </source>
</evidence>
<sequence length="81" mass="9558">MATKKKDPDRVVPIKALYTVEEVSHIIQTNPNYVSELFKAKLLTPLKLGRYKVRHEELMTFLEKWQGHDLTDPFNIKNLDY</sequence>
<reference evidence="3" key="1">
    <citation type="journal article" date="2016" name="Genome Announc.">
        <title>Complete genome sequence of Alkaliphilus metalliredigens strain QYMF, an alkaliphilic and metal-reducing bacterium isolated from borax-contaminated leachate ponds.</title>
        <authorList>
            <person name="Hwang C."/>
            <person name="Copeland A."/>
            <person name="Lucas S."/>
            <person name="Lapidus A."/>
            <person name="Barry K."/>
            <person name="Detter J.C."/>
            <person name="Glavina Del Rio T."/>
            <person name="Hammon N."/>
            <person name="Israni S."/>
            <person name="Dalin E."/>
            <person name="Tice H."/>
            <person name="Pitluck S."/>
            <person name="Chertkov O."/>
            <person name="Brettin T."/>
            <person name="Bruce D."/>
            <person name="Han C."/>
            <person name="Schmutz J."/>
            <person name="Larimer F."/>
            <person name="Land M.L."/>
            <person name="Hauser L."/>
            <person name="Kyrpides N."/>
            <person name="Mikhailova N."/>
            <person name="Ye Q."/>
            <person name="Zhou J."/>
            <person name="Richardson P."/>
            <person name="Fields M.W."/>
        </authorList>
    </citation>
    <scope>NUCLEOTIDE SEQUENCE [LARGE SCALE GENOMIC DNA]</scope>
    <source>
        <strain evidence="3">QYMF</strain>
    </source>
</reference>
<dbReference type="OrthoDB" id="2083128at2"/>
<protein>
    <recommendedName>
        <fullName evidence="1">Helix-turn-helix domain-containing protein</fullName>
    </recommendedName>
</protein>
<dbReference type="Pfam" id="PF12728">
    <property type="entry name" value="HTH_17"/>
    <property type="match status" value="1"/>
</dbReference>
<evidence type="ECO:0000313" key="2">
    <source>
        <dbReference type="EMBL" id="ABR47065.1"/>
    </source>
</evidence>
<dbReference type="InterPro" id="IPR041657">
    <property type="entry name" value="HTH_17"/>
</dbReference>
<dbReference type="STRING" id="293826.Amet_0840"/>